<name>A0ABV6Q4F5_9FLAO</name>
<organism evidence="4 5">
    <name type="scientific">Winogradskyella pulchriflava</name>
    <dbReference type="NCBI Taxonomy" id="1110688"/>
    <lineage>
        <taxon>Bacteria</taxon>
        <taxon>Pseudomonadati</taxon>
        <taxon>Bacteroidota</taxon>
        <taxon>Flavobacteriia</taxon>
        <taxon>Flavobacteriales</taxon>
        <taxon>Flavobacteriaceae</taxon>
        <taxon>Winogradskyella</taxon>
    </lineage>
</organism>
<dbReference type="Pfam" id="PF00932">
    <property type="entry name" value="LTD"/>
    <property type="match status" value="1"/>
</dbReference>
<accession>A0ABV6Q4F5</accession>
<comment type="caution">
    <text evidence="4">The sequence shown here is derived from an EMBL/GenBank/DDBJ whole genome shotgun (WGS) entry which is preliminary data.</text>
</comment>
<evidence type="ECO:0000256" key="1">
    <source>
        <dbReference type="ARBA" id="ARBA00022729"/>
    </source>
</evidence>
<proteinExistence type="predicted"/>
<dbReference type="InterPro" id="IPR026444">
    <property type="entry name" value="Secre_tail"/>
</dbReference>
<dbReference type="InterPro" id="IPR036415">
    <property type="entry name" value="Lamin_tail_dom_sf"/>
</dbReference>
<dbReference type="Pfam" id="PF18962">
    <property type="entry name" value="Por_Secre_tail"/>
    <property type="match status" value="1"/>
</dbReference>
<reference evidence="4 5" key="1">
    <citation type="submission" date="2024-09" db="EMBL/GenBank/DDBJ databases">
        <authorList>
            <person name="Sun Q."/>
            <person name="Mori K."/>
        </authorList>
    </citation>
    <scope>NUCLEOTIDE SEQUENCE [LARGE SCALE GENOMIC DNA]</scope>
    <source>
        <strain evidence="4 5">NCAIM B.02481</strain>
    </source>
</reference>
<evidence type="ECO:0000256" key="2">
    <source>
        <dbReference type="SAM" id="SignalP"/>
    </source>
</evidence>
<evidence type="ECO:0000259" key="3">
    <source>
        <dbReference type="PROSITE" id="PS51841"/>
    </source>
</evidence>
<feature type="domain" description="LTD" evidence="3">
    <location>
        <begin position="554"/>
        <end position="691"/>
    </location>
</feature>
<gene>
    <name evidence="4" type="ORF">ACFFGA_01170</name>
</gene>
<sequence>MKKLYFLCLTMLVVAMSYGQTPIITAIVDGDCSGGNPKLLEIYASGTVDFSLYTLENQTNANTSWGNAQDLSALGMVTNSFVYITTAGSETAIGTDFPSITFTNPNVLATNTMNVNGDDRVRIILTSDSTVIDQFGAEGIDGSGQSWEYADSYAKRNNNTGPDGGFNEVNWTFGGAGAFDTLGVCQTGPDTFESLMGGIGTYTSTGGSCGVQLASPTIVCSSNTIGDNNDGVTINISYTGVDAGITTVTSTTATVTGDDPSTVANGVITLTGLSEGDTWDITLNGGDCDGTTISATVDSAECDPTPNTCFDLSGGADLFELVSVTTNADTDEWTESSGTYSMNGFCGGGCMEESNTWLIFGPLDMTGVTDLSLIFDATEGFDGTELNVQYTGDYSSLCPDGATWTSVQTISDAGSYNIDMSAASGTNVFIGIQYLDSDGSFSSWSLSNVSLGAFGTCPSLGSRPTSDCGMCDITLQTENYVCATNTAGNDNDNVTINIPYTGSDASIVSVTTTSSGIVGGDNPSGTADGTITITGLGEGDAWDITINGGDCDGTTLSGTVPSAQCDPVFLVINEIHADPSNNANGEGDANGDGTAEFDNDEFVEIYNTGTSSIDLSDYTLSDGAALRHTFPTGTVLPANSFITVFGGGTPTGISGLVQTASTGSLGLNNGGDTITLTDNNAVDIIVEIYGSAGNNQSIGRSPDFTGAFVDHSTITGNGGALFSPNNENDVTLSTGDFESTKFSIYPNPTNTGFITITSANSDEINVQVFDILGKQIKNETLTNNTLNVSNLKSGVYLVKITQNNASTTKKLVIK</sequence>
<dbReference type="SUPFAM" id="SSF74853">
    <property type="entry name" value="Lamin A/C globular tail domain"/>
    <property type="match status" value="1"/>
</dbReference>
<dbReference type="Gene3D" id="2.60.40.1260">
    <property type="entry name" value="Lamin Tail domain"/>
    <property type="match status" value="1"/>
</dbReference>
<evidence type="ECO:0000313" key="4">
    <source>
        <dbReference type="EMBL" id="MFC0603149.1"/>
    </source>
</evidence>
<feature type="signal peptide" evidence="2">
    <location>
        <begin position="1"/>
        <end position="19"/>
    </location>
</feature>
<dbReference type="NCBIfam" id="TIGR04183">
    <property type="entry name" value="Por_Secre_tail"/>
    <property type="match status" value="1"/>
</dbReference>
<keyword evidence="5" id="KW-1185">Reference proteome</keyword>
<keyword evidence="1 2" id="KW-0732">Signal</keyword>
<dbReference type="EMBL" id="JBHLTQ010000001">
    <property type="protein sequence ID" value="MFC0603149.1"/>
    <property type="molecule type" value="Genomic_DNA"/>
</dbReference>
<evidence type="ECO:0000313" key="5">
    <source>
        <dbReference type="Proteomes" id="UP001589832"/>
    </source>
</evidence>
<protein>
    <submittedName>
        <fullName evidence="4">Lamin tail domain-containing protein</fullName>
    </submittedName>
</protein>
<dbReference type="RefSeq" id="WP_386058448.1">
    <property type="nucleotide sequence ID" value="NZ_JBHLTQ010000001.1"/>
</dbReference>
<dbReference type="Proteomes" id="UP001589832">
    <property type="component" value="Unassembled WGS sequence"/>
</dbReference>
<dbReference type="InterPro" id="IPR001322">
    <property type="entry name" value="Lamin_tail_dom"/>
</dbReference>
<feature type="chain" id="PRO_5047459676" evidence="2">
    <location>
        <begin position="20"/>
        <end position="814"/>
    </location>
</feature>
<dbReference type="PROSITE" id="PS51841">
    <property type="entry name" value="LTD"/>
    <property type="match status" value="1"/>
</dbReference>